<feature type="region of interest" description="Disordered" evidence="1">
    <location>
        <begin position="107"/>
        <end position="236"/>
    </location>
</feature>
<reference evidence="3" key="1">
    <citation type="journal article" date="2021" name="Genome Biol. Evol.">
        <title>A High-Quality Reference Genome for a Parasitic Bivalve with Doubly Uniparental Inheritance (Bivalvia: Unionida).</title>
        <authorList>
            <person name="Smith C.H."/>
        </authorList>
    </citation>
    <scope>NUCLEOTIDE SEQUENCE</scope>
    <source>
        <strain evidence="3">CHS0354</strain>
    </source>
</reference>
<keyword evidence="2" id="KW-0812">Transmembrane</keyword>
<reference evidence="3" key="2">
    <citation type="journal article" date="2021" name="Genome Biol. Evol.">
        <title>Developing a high-quality reference genome for a parasitic bivalve with doubly uniparental inheritance (Bivalvia: Unionida).</title>
        <authorList>
            <person name="Smith C.H."/>
        </authorList>
    </citation>
    <scope>NUCLEOTIDE SEQUENCE</scope>
    <source>
        <strain evidence="3">CHS0354</strain>
        <tissue evidence="3">Mantle</tissue>
    </source>
</reference>
<evidence type="ECO:0000313" key="3">
    <source>
        <dbReference type="EMBL" id="KAK3588532.1"/>
    </source>
</evidence>
<gene>
    <name evidence="3" type="ORF">CHS0354_014243</name>
</gene>
<keyword evidence="2" id="KW-0472">Membrane</keyword>
<evidence type="ECO:0000256" key="2">
    <source>
        <dbReference type="SAM" id="Phobius"/>
    </source>
</evidence>
<evidence type="ECO:0000313" key="4">
    <source>
        <dbReference type="Proteomes" id="UP001195483"/>
    </source>
</evidence>
<sequence length="236" mass="25554">MRPAVYASVVRNRKHSSRRAVGLKHEFSKRQMILMLFIGSLLVTFGLIVTIVGLVKSDDITAVHGDRVFYKVIGPAGLACGIGLVAAGGIYYCCWGYRPGGRLRHTSTGSVPTVSQPTNQPTYSSVKSQSSPQHRGSNSFCQQSSQCNSPPPYQVTTSSHRPRITSRSSQNSNDVGSSYLPHQHRCSSSSSSQQISSYKNRNDSKSDESLPDDALGGSSDAKLEMTEGVLGQQRNI</sequence>
<accession>A0AAE0SAQ9</accession>
<dbReference type="Proteomes" id="UP001195483">
    <property type="component" value="Unassembled WGS sequence"/>
</dbReference>
<name>A0AAE0SAQ9_9BIVA</name>
<feature type="compositionally biased region" description="Polar residues" evidence="1">
    <location>
        <begin position="107"/>
        <end position="136"/>
    </location>
</feature>
<feature type="compositionally biased region" description="Low complexity" evidence="1">
    <location>
        <begin position="137"/>
        <end position="148"/>
    </location>
</feature>
<reference evidence="3" key="3">
    <citation type="submission" date="2023-05" db="EMBL/GenBank/DDBJ databases">
        <authorList>
            <person name="Smith C.H."/>
        </authorList>
    </citation>
    <scope>NUCLEOTIDE SEQUENCE</scope>
    <source>
        <strain evidence="3">CHS0354</strain>
        <tissue evidence="3">Mantle</tissue>
    </source>
</reference>
<dbReference type="EMBL" id="JAEAOA010000878">
    <property type="protein sequence ID" value="KAK3588532.1"/>
    <property type="molecule type" value="Genomic_DNA"/>
</dbReference>
<feature type="transmembrane region" description="Helical" evidence="2">
    <location>
        <begin position="75"/>
        <end position="94"/>
    </location>
</feature>
<evidence type="ECO:0000256" key="1">
    <source>
        <dbReference type="SAM" id="MobiDB-lite"/>
    </source>
</evidence>
<feature type="compositionally biased region" description="Low complexity" evidence="1">
    <location>
        <begin position="187"/>
        <end position="197"/>
    </location>
</feature>
<feature type="transmembrane region" description="Helical" evidence="2">
    <location>
        <begin position="33"/>
        <end position="55"/>
    </location>
</feature>
<feature type="compositionally biased region" description="Polar residues" evidence="1">
    <location>
        <begin position="154"/>
        <end position="176"/>
    </location>
</feature>
<dbReference type="AlphaFoldDB" id="A0AAE0SAQ9"/>
<organism evidence="3 4">
    <name type="scientific">Potamilus streckersoni</name>
    <dbReference type="NCBI Taxonomy" id="2493646"/>
    <lineage>
        <taxon>Eukaryota</taxon>
        <taxon>Metazoa</taxon>
        <taxon>Spiralia</taxon>
        <taxon>Lophotrochozoa</taxon>
        <taxon>Mollusca</taxon>
        <taxon>Bivalvia</taxon>
        <taxon>Autobranchia</taxon>
        <taxon>Heteroconchia</taxon>
        <taxon>Palaeoheterodonta</taxon>
        <taxon>Unionida</taxon>
        <taxon>Unionoidea</taxon>
        <taxon>Unionidae</taxon>
        <taxon>Ambleminae</taxon>
        <taxon>Lampsilini</taxon>
        <taxon>Potamilus</taxon>
    </lineage>
</organism>
<keyword evidence="2" id="KW-1133">Transmembrane helix</keyword>
<keyword evidence="4" id="KW-1185">Reference proteome</keyword>
<proteinExistence type="predicted"/>
<protein>
    <submittedName>
        <fullName evidence="3">Uncharacterized protein</fullName>
    </submittedName>
</protein>
<comment type="caution">
    <text evidence="3">The sequence shown here is derived from an EMBL/GenBank/DDBJ whole genome shotgun (WGS) entry which is preliminary data.</text>
</comment>